<evidence type="ECO:0000313" key="9">
    <source>
        <dbReference type="EMBL" id="KDN27826.1"/>
    </source>
</evidence>
<dbReference type="SUPFAM" id="SSF48019">
    <property type="entry name" value="post-AAA+ oligomerization domain-like"/>
    <property type="match status" value="1"/>
</dbReference>
<dbReference type="GO" id="GO:0003677">
    <property type="term" value="F:DNA binding"/>
    <property type="evidence" value="ECO:0007669"/>
    <property type="project" value="InterPro"/>
</dbReference>
<keyword evidence="6" id="KW-0239">DNA-directed DNA polymerase</keyword>
<dbReference type="OrthoDB" id="9811073at2"/>
<dbReference type="EC" id="2.7.7.7" evidence="1"/>
<gene>
    <name evidence="9" type="ORF">VFDL14_02265</name>
</gene>
<dbReference type="Gene3D" id="1.20.272.10">
    <property type="match status" value="1"/>
</dbReference>
<evidence type="ECO:0000256" key="7">
    <source>
        <dbReference type="ARBA" id="ARBA00049244"/>
    </source>
</evidence>
<keyword evidence="3 9" id="KW-0808">Transferase</keyword>
<dbReference type="NCBIfam" id="NF004759">
    <property type="entry name" value="PRK06090.1"/>
    <property type="match status" value="1"/>
</dbReference>
<comment type="catalytic activity">
    <reaction evidence="7">
        <text>DNA(n) + a 2'-deoxyribonucleoside 5'-triphosphate = DNA(n+1) + diphosphate</text>
        <dbReference type="Rhea" id="RHEA:22508"/>
        <dbReference type="Rhea" id="RHEA-COMP:17339"/>
        <dbReference type="Rhea" id="RHEA-COMP:17340"/>
        <dbReference type="ChEBI" id="CHEBI:33019"/>
        <dbReference type="ChEBI" id="CHEBI:61560"/>
        <dbReference type="ChEBI" id="CHEBI:173112"/>
        <dbReference type="EC" id="2.7.7.7"/>
    </reaction>
</comment>
<protein>
    <recommendedName>
        <fullName evidence="2">DNA polymerase III subunit delta'</fullName>
        <ecNumber evidence="1">2.7.7.7</ecNumber>
    </recommendedName>
</protein>
<evidence type="ECO:0000256" key="3">
    <source>
        <dbReference type="ARBA" id="ARBA00022679"/>
    </source>
</evidence>
<dbReference type="GO" id="GO:0009360">
    <property type="term" value="C:DNA polymerase III complex"/>
    <property type="evidence" value="ECO:0007669"/>
    <property type="project" value="InterPro"/>
</dbReference>
<keyword evidence="10" id="KW-1185">Reference proteome</keyword>
<dbReference type="Gene3D" id="3.40.50.300">
    <property type="entry name" value="P-loop containing nucleotide triphosphate hydrolases"/>
    <property type="match status" value="1"/>
</dbReference>
<sequence length="321" mass="35571">MTELYPWLSPLWNEWKKSLEAGRFPNSSIVNAPLGLGVEKAVDQLTASLMCINYESEACGFCHSCELMKSGSHPDFHVISPEKEGKAITVDQIRSSNRWAQESSQLNGLRVIVVSPAEAMNESASNALLKTLEEPSSECVFILVSQNSHRLMPTIVSRCQQFSVATPSLEVGGQWLKQELGKDVPDYVLALNDNAPLLAKAMVEEGGLESSQQLFDRFLKIIQRSDFNLMQLASEIAKDSIVQLSWLWHLLSDVQKVHFGIQSQSILPSAQALSSTLSYQAAHKSSSQLLVLLEQLKQHPGLNTELLIMNWLIATCEETCS</sequence>
<dbReference type="InterPro" id="IPR004622">
    <property type="entry name" value="DNA_pol_HolB"/>
</dbReference>
<evidence type="ECO:0000313" key="10">
    <source>
        <dbReference type="Proteomes" id="UP000027219"/>
    </source>
</evidence>
<dbReference type="EMBL" id="JFFR01000025">
    <property type="protein sequence ID" value="KDN27826.1"/>
    <property type="molecule type" value="Genomic_DNA"/>
</dbReference>
<keyword evidence="5" id="KW-0235">DNA replication</keyword>
<evidence type="ECO:0000256" key="1">
    <source>
        <dbReference type="ARBA" id="ARBA00012417"/>
    </source>
</evidence>
<reference evidence="9 10" key="1">
    <citation type="submission" date="2014-02" db="EMBL/GenBank/DDBJ databases">
        <title>Vibrio fortis Dalian14 Genome Sequencing.</title>
        <authorList>
            <person name="Wang Y."/>
            <person name="Song L."/>
            <person name="Liu G."/>
            <person name="Ding J."/>
        </authorList>
    </citation>
    <scope>NUCLEOTIDE SEQUENCE [LARGE SCALE GENOMIC DNA]</scope>
    <source>
        <strain evidence="9 10">Dalian14</strain>
    </source>
</reference>
<evidence type="ECO:0000256" key="6">
    <source>
        <dbReference type="ARBA" id="ARBA00022932"/>
    </source>
</evidence>
<proteinExistence type="predicted"/>
<dbReference type="STRING" id="212667.VFDL14_02265"/>
<dbReference type="Pfam" id="PF13177">
    <property type="entry name" value="DNA_pol3_delta2"/>
    <property type="match status" value="1"/>
</dbReference>
<dbReference type="GO" id="GO:0006261">
    <property type="term" value="P:DNA-templated DNA replication"/>
    <property type="evidence" value="ECO:0007669"/>
    <property type="project" value="TreeGrafter"/>
</dbReference>
<dbReference type="InterPro" id="IPR027417">
    <property type="entry name" value="P-loop_NTPase"/>
</dbReference>
<dbReference type="GO" id="GO:0003887">
    <property type="term" value="F:DNA-directed DNA polymerase activity"/>
    <property type="evidence" value="ECO:0007669"/>
    <property type="project" value="UniProtKB-KW"/>
</dbReference>
<evidence type="ECO:0000256" key="4">
    <source>
        <dbReference type="ARBA" id="ARBA00022695"/>
    </source>
</evidence>
<dbReference type="RefSeq" id="WP_032552041.1">
    <property type="nucleotide sequence ID" value="NZ_JFFR01000025.1"/>
</dbReference>
<accession>A0A066UK67</accession>
<dbReference type="AlphaFoldDB" id="A0A066UK67"/>
<dbReference type="InterPro" id="IPR008921">
    <property type="entry name" value="DNA_pol3_clamp-load_cplx_C"/>
</dbReference>
<organism evidence="9 10">
    <name type="scientific">Vibrio fortis</name>
    <dbReference type="NCBI Taxonomy" id="212667"/>
    <lineage>
        <taxon>Bacteria</taxon>
        <taxon>Pseudomonadati</taxon>
        <taxon>Pseudomonadota</taxon>
        <taxon>Gammaproteobacteria</taxon>
        <taxon>Vibrionales</taxon>
        <taxon>Vibrionaceae</taxon>
        <taxon>Vibrio</taxon>
    </lineage>
</organism>
<evidence type="ECO:0000256" key="5">
    <source>
        <dbReference type="ARBA" id="ARBA00022705"/>
    </source>
</evidence>
<feature type="domain" description="DNA polymerase III delta subunit C-terminal" evidence="8">
    <location>
        <begin position="212"/>
        <end position="313"/>
    </location>
</feature>
<dbReference type="GO" id="GO:0008408">
    <property type="term" value="F:3'-5' exonuclease activity"/>
    <property type="evidence" value="ECO:0007669"/>
    <property type="project" value="InterPro"/>
</dbReference>
<dbReference type="Proteomes" id="UP000027219">
    <property type="component" value="Unassembled WGS sequence"/>
</dbReference>
<dbReference type="Pfam" id="PF09115">
    <property type="entry name" value="DNApol3-delta_C"/>
    <property type="match status" value="1"/>
</dbReference>
<dbReference type="SUPFAM" id="SSF52540">
    <property type="entry name" value="P-loop containing nucleoside triphosphate hydrolases"/>
    <property type="match status" value="1"/>
</dbReference>
<evidence type="ECO:0000256" key="2">
    <source>
        <dbReference type="ARBA" id="ARBA00014363"/>
    </source>
</evidence>
<evidence type="ECO:0000259" key="8">
    <source>
        <dbReference type="Pfam" id="PF09115"/>
    </source>
</evidence>
<comment type="caution">
    <text evidence="9">The sequence shown here is derived from an EMBL/GenBank/DDBJ whole genome shotgun (WGS) entry which is preliminary data.</text>
</comment>
<keyword evidence="4 9" id="KW-0548">Nucleotidyltransferase</keyword>
<name>A0A066UK67_9VIBR</name>
<dbReference type="InterPro" id="IPR050238">
    <property type="entry name" value="DNA_Rep/Repair_Clamp_Loader"/>
</dbReference>
<dbReference type="PANTHER" id="PTHR11669:SF8">
    <property type="entry name" value="DNA POLYMERASE III SUBUNIT DELTA"/>
    <property type="match status" value="1"/>
</dbReference>
<dbReference type="PANTHER" id="PTHR11669">
    <property type="entry name" value="REPLICATION FACTOR C / DNA POLYMERASE III GAMMA-TAU SUBUNIT"/>
    <property type="match status" value="1"/>
</dbReference>
<dbReference type="NCBIfam" id="TIGR00678">
    <property type="entry name" value="holB"/>
    <property type="match status" value="1"/>
</dbReference>
<dbReference type="InterPro" id="IPR015199">
    <property type="entry name" value="DNA_pol_III_delta_C"/>
</dbReference>